<dbReference type="Proteomes" id="UP000033750">
    <property type="component" value="Unassembled WGS sequence"/>
</dbReference>
<dbReference type="EMBL" id="JZXN01000017">
    <property type="protein sequence ID" value="KKB26646.1"/>
    <property type="molecule type" value="Genomic_DNA"/>
</dbReference>
<reference evidence="1 2" key="1">
    <citation type="submission" date="2015-03" db="EMBL/GenBank/DDBJ databases">
        <title>Genome sequence of Mycoplasma meleagridis strain ATCC 25294.</title>
        <authorList>
            <person name="Yacoub E."/>
            <person name="Blanchard A."/>
            <person name="Sirand-Pugnet P."/>
            <person name="Mardassi B.B.A."/>
        </authorList>
    </citation>
    <scope>NUCLEOTIDE SEQUENCE [LARGE SCALE GENOMIC DNA]</scope>
    <source>
        <strain evidence="1 2">ATCC 25294</strain>
    </source>
</reference>
<organism evidence="1 2">
    <name type="scientific">Mycoplasmopsis meleagridis ATCC 25294</name>
    <dbReference type="NCBI Taxonomy" id="1264554"/>
    <lineage>
        <taxon>Bacteria</taxon>
        <taxon>Bacillati</taxon>
        <taxon>Mycoplasmatota</taxon>
        <taxon>Mycoplasmoidales</taxon>
        <taxon>Metamycoplasmataceae</taxon>
        <taxon>Mycoplasmopsis</taxon>
    </lineage>
</organism>
<dbReference type="RefSeq" id="WP_046096993.1">
    <property type="nucleotide sequence ID" value="NZ_JZXN01000017.1"/>
</dbReference>
<comment type="caution">
    <text evidence="1">The sequence shown here is derived from an EMBL/GenBank/DDBJ whole genome shotgun (WGS) entry which is preliminary data.</text>
</comment>
<proteinExistence type="predicted"/>
<gene>
    <name evidence="1" type="ORF">MMELEA_00270</name>
</gene>
<name>A0A0F5H004_9BACT</name>
<accession>A0A0F5H004</accession>
<protein>
    <submittedName>
        <fullName evidence="1">Uncharacterized protein</fullName>
    </submittedName>
</protein>
<keyword evidence="2" id="KW-1185">Reference proteome</keyword>
<evidence type="ECO:0000313" key="1">
    <source>
        <dbReference type="EMBL" id="KKB26646.1"/>
    </source>
</evidence>
<dbReference type="AlphaFoldDB" id="A0A0F5H004"/>
<dbReference type="PATRIC" id="fig|1264554.4.peg.57"/>
<dbReference type="STRING" id="29561.MM26B8_05480"/>
<sequence length="148" mass="17680">MKKINPYSLKALKNSLIQKDDNFKQDWEKFSKLVNEEEFWKKYNNEFDRKRKNVKLLAKKISSIELNDINETLDFANEIEKELNKEKNNIYTYIDFSSHELNSVIEKLNDNDDNSFLAYEHEINLDEINQNNNEETTVIEIKGNIKIN</sequence>
<evidence type="ECO:0000313" key="2">
    <source>
        <dbReference type="Proteomes" id="UP000033750"/>
    </source>
</evidence>